<sequence>MRLTSAQTDRACGAVLGSATGDALGAGYEFGCAAVGPDGPAMIGGGLGNFAPGEWTDDTAMTWPVLATAAKGADLTSPEALDEVAQGFLDWYASGPPDIGTQTRKVLGATLVEVRGANPTLVEERGVNPTLVEERGVNPTLVEERGALRRASKPGDLSTRMTQAAATLHARTGGNGSLMRTSPVALAHLDDPQRLTAAAEAVSALTHTDERAGQACALWSHAIRHAVLEGELDVRVGLPYLSEEAQAFWTERIEEAESREPATFSPNGYVVTALQAAWSAIHHTPVPDDVPCLHLQHSLDTAIRIGNDTDTVAAIAGGLLGARWGASAVPAEWRRIVHGYPGRTSEDLVEAATLAARGGRPNAYGWPGVERIAYHQTHRPVLVRHPCDEGVWLGNVLALDELPEEITAVVSLCLTGSEQVPAGVAQVPFRLIDEPQPEANPNLDFVLTDAARTVASLRAEGHQVLVHCVAAQSRTPTVGIAYAMIGGVDLDTATKGVVSALPDAHPNRGFRAALALSSAGGIGRR</sequence>
<dbReference type="Proteomes" id="UP000192634">
    <property type="component" value="Unassembled WGS sequence"/>
</dbReference>
<dbReference type="InterPro" id="IPR036705">
    <property type="entry name" value="Ribosyl_crysJ1_sf"/>
</dbReference>
<dbReference type="InterPro" id="IPR029021">
    <property type="entry name" value="Prot-tyrosine_phosphatase-like"/>
</dbReference>
<dbReference type="PANTHER" id="PTHR16222:SF24">
    <property type="entry name" value="ADP-RIBOSYLHYDROLASE ARH3"/>
    <property type="match status" value="1"/>
</dbReference>
<evidence type="ECO:0000256" key="2">
    <source>
        <dbReference type="ARBA" id="ARBA00022801"/>
    </source>
</evidence>
<dbReference type="InterPro" id="IPR000387">
    <property type="entry name" value="Tyr_Pase_dom"/>
</dbReference>
<organism evidence="5 6">
    <name type="scientific">Janibacter indicus</name>
    <dbReference type="NCBI Taxonomy" id="857417"/>
    <lineage>
        <taxon>Bacteria</taxon>
        <taxon>Bacillati</taxon>
        <taxon>Actinomycetota</taxon>
        <taxon>Actinomycetes</taxon>
        <taxon>Micrococcales</taxon>
        <taxon>Intrasporangiaceae</taxon>
        <taxon>Janibacter</taxon>
    </lineage>
</organism>
<protein>
    <submittedName>
        <fullName evidence="5">ADP-ribosylglycohydrolase</fullName>
    </submittedName>
</protein>
<feature type="binding site" evidence="3">
    <location>
        <position position="311"/>
    </location>
    <ligand>
        <name>Mg(2+)</name>
        <dbReference type="ChEBI" id="CHEBI:18420"/>
        <label>1</label>
    </ligand>
</feature>
<dbReference type="Pfam" id="PF03747">
    <property type="entry name" value="ADP_ribosyl_GH"/>
    <property type="match status" value="1"/>
</dbReference>
<evidence type="ECO:0000313" key="6">
    <source>
        <dbReference type="Proteomes" id="UP000192634"/>
    </source>
</evidence>
<keyword evidence="3" id="KW-0460">Magnesium</keyword>
<dbReference type="EMBL" id="FWXN01000005">
    <property type="protein sequence ID" value="SMC56905.1"/>
    <property type="molecule type" value="Genomic_DNA"/>
</dbReference>
<dbReference type="RefSeq" id="WP_084450555.1">
    <property type="nucleotide sequence ID" value="NZ_FWXN01000005.1"/>
</dbReference>
<keyword evidence="3" id="KW-0479">Metal-binding</keyword>
<dbReference type="PANTHER" id="PTHR16222">
    <property type="entry name" value="ADP-RIBOSYLGLYCOHYDROLASE"/>
    <property type="match status" value="1"/>
</dbReference>
<dbReference type="CDD" id="cd14498">
    <property type="entry name" value="DSP"/>
    <property type="match status" value="1"/>
</dbReference>
<dbReference type="PROSITE" id="PS50056">
    <property type="entry name" value="TYR_PHOSPHATASE_2"/>
    <property type="match status" value="1"/>
</dbReference>
<dbReference type="GO" id="GO:0046872">
    <property type="term" value="F:metal ion binding"/>
    <property type="evidence" value="ECO:0007669"/>
    <property type="project" value="UniProtKB-KW"/>
</dbReference>
<gene>
    <name evidence="5" type="ORF">SAMN06296429_105146</name>
</gene>
<dbReference type="Gene3D" id="1.10.4080.10">
    <property type="entry name" value="ADP-ribosylation/Crystallin J1"/>
    <property type="match status" value="1"/>
</dbReference>
<dbReference type="Gene3D" id="3.90.190.10">
    <property type="entry name" value="Protein tyrosine phosphatase superfamily"/>
    <property type="match status" value="1"/>
</dbReference>
<evidence type="ECO:0000256" key="1">
    <source>
        <dbReference type="ARBA" id="ARBA00010702"/>
    </source>
</evidence>
<evidence type="ECO:0000313" key="5">
    <source>
        <dbReference type="EMBL" id="SMC56905.1"/>
    </source>
</evidence>
<dbReference type="SUPFAM" id="SSF52799">
    <property type="entry name" value="(Phosphotyrosine protein) phosphatases II"/>
    <property type="match status" value="1"/>
</dbReference>
<name>A0A1W2A872_9MICO</name>
<feature type="binding site" evidence="3">
    <location>
        <position position="310"/>
    </location>
    <ligand>
        <name>Mg(2+)</name>
        <dbReference type="ChEBI" id="CHEBI:18420"/>
        <label>1</label>
    </ligand>
</feature>
<dbReference type="InterPro" id="IPR005502">
    <property type="entry name" value="Ribosyl_crysJ1"/>
</dbReference>
<dbReference type="OrthoDB" id="9798107at2"/>
<proteinExistence type="inferred from homology"/>
<dbReference type="InterPro" id="IPR050792">
    <property type="entry name" value="ADP-ribosylglycohydrolase"/>
</dbReference>
<feature type="binding site" evidence="3">
    <location>
        <position position="308"/>
    </location>
    <ligand>
        <name>Mg(2+)</name>
        <dbReference type="ChEBI" id="CHEBI:18420"/>
        <label>1</label>
    </ligand>
</feature>
<accession>A0A1W2A872</accession>
<dbReference type="GO" id="GO:0016787">
    <property type="term" value="F:hydrolase activity"/>
    <property type="evidence" value="ECO:0007669"/>
    <property type="project" value="UniProtKB-KW"/>
</dbReference>
<reference evidence="5 6" key="1">
    <citation type="submission" date="2017-04" db="EMBL/GenBank/DDBJ databases">
        <authorList>
            <person name="Afonso C.L."/>
            <person name="Miller P.J."/>
            <person name="Scott M.A."/>
            <person name="Spackman E."/>
            <person name="Goraichik I."/>
            <person name="Dimitrov K.M."/>
            <person name="Suarez D.L."/>
            <person name="Swayne D.E."/>
        </authorList>
    </citation>
    <scope>NUCLEOTIDE SEQUENCE [LARGE SCALE GENOMIC DNA]</scope>
    <source>
        <strain evidence="5 6">CGMCC 1.12511</strain>
    </source>
</reference>
<dbReference type="SUPFAM" id="SSF101478">
    <property type="entry name" value="ADP-ribosylglycohydrolase"/>
    <property type="match status" value="1"/>
</dbReference>
<comment type="cofactor">
    <cofactor evidence="3">
        <name>Mg(2+)</name>
        <dbReference type="ChEBI" id="CHEBI:18420"/>
    </cofactor>
    <text evidence="3">Binds 2 magnesium ions per subunit.</text>
</comment>
<evidence type="ECO:0000256" key="3">
    <source>
        <dbReference type="PIRSR" id="PIRSR605502-1"/>
    </source>
</evidence>
<dbReference type="AlphaFoldDB" id="A0A1W2A872"/>
<feature type="domain" description="Tyrosine specific protein phosphatases" evidence="4">
    <location>
        <begin position="448"/>
        <end position="497"/>
    </location>
</feature>
<keyword evidence="2 5" id="KW-0378">Hydrolase</keyword>
<evidence type="ECO:0000259" key="4">
    <source>
        <dbReference type="PROSITE" id="PS50056"/>
    </source>
</evidence>
<comment type="similarity">
    <text evidence="1">Belongs to the ADP-ribosylglycohydrolase family.</text>
</comment>